<dbReference type="Proteomes" id="UP001152888">
    <property type="component" value="Unassembled WGS sequence"/>
</dbReference>
<keyword evidence="2" id="KW-1185">Reference proteome</keyword>
<organism evidence="1 2">
    <name type="scientific">Acanthoscelides obtectus</name>
    <name type="common">Bean weevil</name>
    <name type="synonym">Bruchus obtectus</name>
    <dbReference type="NCBI Taxonomy" id="200917"/>
    <lineage>
        <taxon>Eukaryota</taxon>
        <taxon>Metazoa</taxon>
        <taxon>Ecdysozoa</taxon>
        <taxon>Arthropoda</taxon>
        <taxon>Hexapoda</taxon>
        <taxon>Insecta</taxon>
        <taxon>Pterygota</taxon>
        <taxon>Neoptera</taxon>
        <taxon>Endopterygota</taxon>
        <taxon>Coleoptera</taxon>
        <taxon>Polyphaga</taxon>
        <taxon>Cucujiformia</taxon>
        <taxon>Chrysomeloidea</taxon>
        <taxon>Chrysomelidae</taxon>
        <taxon>Bruchinae</taxon>
        <taxon>Bruchini</taxon>
        <taxon>Acanthoscelides</taxon>
    </lineage>
</organism>
<sequence length="95" mass="11109">MVLKRIRSLTAKCLRFEKRCLPQELCRNFVPCEIFSIINVYRLFCYLDSYVSRIRLETILFPSSGLDFCFCFGSISTGCREKSKHSFSPITNQHV</sequence>
<dbReference type="AlphaFoldDB" id="A0A9P0KTZ9"/>
<proteinExistence type="predicted"/>
<protein>
    <submittedName>
        <fullName evidence="1">Uncharacterized protein</fullName>
    </submittedName>
</protein>
<accession>A0A9P0KTZ9</accession>
<evidence type="ECO:0000313" key="1">
    <source>
        <dbReference type="EMBL" id="CAH1982545.1"/>
    </source>
</evidence>
<name>A0A9P0KTZ9_ACAOB</name>
<gene>
    <name evidence="1" type="ORF">ACAOBT_LOCUS15076</name>
</gene>
<reference evidence="1" key="1">
    <citation type="submission" date="2022-03" db="EMBL/GenBank/DDBJ databases">
        <authorList>
            <person name="Sayadi A."/>
        </authorList>
    </citation>
    <scope>NUCLEOTIDE SEQUENCE</scope>
</reference>
<dbReference type="EMBL" id="CAKOFQ010006923">
    <property type="protein sequence ID" value="CAH1982545.1"/>
    <property type="molecule type" value="Genomic_DNA"/>
</dbReference>
<comment type="caution">
    <text evidence="1">The sequence shown here is derived from an EMBL/GenBank/DDBJ whole genome shotgun (WGS) entry which is preliminary data.</text>
</comment>
<evidence type="ECO:0000313" key="2">
    <source>
        <dbReference type="Proteomes" id="UP001152888"/>
    </source>
</evidence>